<comment type="caution">
    <text evidence="7">The sequence shown here is derived from an EMBL/GenBank/DDBJ whole genome shotgun (WGS) entry which is preliminary data.</text>
</comment>
<proteinExistence type="predicted"/>
<name>A0AAD2PV23_9STRA</name>
<feature type="transmembrane region" description="Helical" evidence="5">
    <location>
        <begin position="207"/>
        <end position="231"/>
    </location>
</feature>
<evidence type="ECO:0000259" key="6">
    <source>
        <dbReference type="Pfam" id="PF01490"/>
    </source>
</evidence>
<reference evidence="7" key="1">
    <citation type="submission" date="2023-08" db="EMBL/GenBank/DDBJ databases">
        <authorList>
            <person name="Audoor S."/>
            <person name="Bilcke G."/>
        </authorList>
    </citation>
    <scope>NUCLEOTIDE SEQUENCE</scope>
</reference>
<dbReference type="PANTHER" id="PTHR22950:SF666">
    <property type="entry name" value="VACUOLAR AMINO ACID TRANSPORTER 4"/>
    <property type="match status" value="1"/>
</dbReference>
<feature type="transmembrane region" description="Helical" evidence="5">
    <location>
        <begin position="534"/>
        <end position="551"/>
    </location>
</feature>
<dbReference type="AlphaFoldDB" id="A0AAD2PV23"/>
<sequence>MRLSGLAKSFYDVAFNSTVPPDVARSDLVPFTVHGFAPRDITDKVRMPVDEKEKLVSASSSNYGSGGMHLKTYTAGEDNSRLKEMAKQFGLENQRLPRNQVRARVNTPLSTLTGFYYERLLDPGFADVRMRAIFSARAHSEQSFDDEGKMLMGRLPTWKEDDAGETLEAADPHAHGLGGDMTSAVLGIIKGMVGPAILYLPHGFANAGYVASIPILIIATILFLSSSACLLDSWKHESLKEKRSSNTSRIILSYPELAYRGLGYYGETAVKIGIALMQSGVCLTYIIFVSLNLQTCTNVIWGTDLPASYFTIIMLLFQIPLSWIRDIRKLTLTNLIANVLILYGLIACLSFAFEEAASSKVGRPPLEEIAYKFHNLDAFNSGWFLFIGTSVLLFEGSITLLVPLQEAVYREEDRERFPVVYQRVILGIIAFYTFFGLTCWMAFGDDVRTVMTTSLPSGTLATTVQLAYSFAVIFTFPLQNFPSLEIACRSIASCLESTCGEGSSSGSQRNVIATLLVCLLGVIAAMTMESLDKLVSLMGSLIGCPLAFLLPPMIHNNIDPSLSKSRRVTNNIVSFLGLCAMVLASVTTILTW</sequence>
<evidence type="ECO:0000256" key="2">
    <source>
        <dbReference type="ARBA" id="ARBA00022692"/>
    </source>
</evidence>
<evidence type="ECO:0000313" key="8">
    <source>
        <dbReference type="Proteomes" id="UP001295423"/>
    </source>
</evidence>
<dbReference type="PANTHER" id="PTHR22950">
    <property type="entry name" value="AMINO ACID TRANSPORTER"/>
    <property type="match status" value="1"/>
</dbReference>
<feature type="domain" description="Amino acid transporter transmembrane" evidence="6">
    <location>
        <begin position="180"/>
        <end position="589"/>
    </location>
</feature>
<feature type="transmembrane region" description="Helical" evidence="5">
    <location>
        <begin position="383"/>
        <end position="404"/>
    </location>
</feature>
<feature type="transmembrane region" description="Helical" evidence="5">
    <location>
        <begin position="572"/>
        <end position="590"/>
    </location>
</feature>
<feature type="transmembrane region" description="Helical" evidence="5">
    <location>
        <begin position="455"/>
        <end position="476"/>
    </location>
</feature>
<dbReference type="GO" id="GO:0016020">
    <property type="term" value="C:membrane"/>
    <property type="evidence" value="ECO:0007669"/>
    <property type="project" value="UniProtKB-SubCell"/>
</dbReference>
<keyword evidence="3 5" id="KW-1133">Transmembrane helix</keyword>
<evidence type="ECO:0000313" key="7">
    <source>
        <dbReference type="EMBL" id="CAJ1953721.1"/>
    </source>
</evidence>
<feature type="transmembrane region" description="Helical" evidence="5">
    <location>
        <begin position="307"/>
        <end position="323"/>
    </location>
</feature>
<organism evidence="7 8">
    <name type="scientific">Cylindrotheca closterium</name>
    <dbReference type="NCBI Taxonomy" id="2856"/>
    <lineage>
        <taxon>Eukaryota</taxon>
        <taxon>Sar</taxon>
        <taxon>Stramenopiles</taxon>
        <taxon>Ochrophyta</taxon>
        <taxon>Bacillariophyta</taxon>
        <taxon>Bacillariophyceae</taxon>
        <taxon>Bacillariophycidae</taxon>
        <taxon>Bacillariales</taxon>
        <taxon>Bacillariaceae</taxon>
        <taxon>Cylindrotheca</taxon>
    </lineage>
</organism>
<protein>
    <recommendedName>
        <fullName evidence="6">Amino acid transporter transmembrane domain-containing protein</fullName>
    </recommendedName>
</protein>
<keyword evidence="2 5" id="KW-0812">Transmembrane</keyword>
<dbReference type="EMBL" id="CAKOGP040001836">
    <property type="protein sequence ID" value="CAJ1953721.1"/>
    <property type="molecule type" value="Genomic_DNA"/>
</dbReference>
<feature type="transmembrane region" description="Helical" evidence="5">
    <location>
        <begin position="424"/>
        <end position="443"/>
    </location>
</feature>
<evidence type="ECO:0000256" key="1">
    <source>
        <dbReference type="ARBA" id="ARBA00004141"/>
    </source>
</evidence>
<dbReference type="Pfam" id="PF01490">
    <property type="entry name" value="Aa_trans"/>
    <property type="match status" value="1"/>
</dbReference>
<evidence type="ECO:0000256" key="5">
    <source>
        <dbReference type="SAM" id="Phobius"/>
    </source>
</evidence>
<feature type="transmembrane region" description="Helical" evidence="5">
    <location>
        <begin position="511"/>
        <end position="528"/>
    </location>
</feature>
<keyword evidence="4 5" id="KW-0472">Membrane</keyword>
<comment type="subcellular location">
    <subcellularLocation>
        <location evidence="1">Membrane</location>
        <topology evidence="1">Multi-pass membrane protein</topology>
    </subcellularLocation>
</comment>
<gene>
    <name evidence="7" type="ORF">CYCCA115_LOCUS14324</name>
</gene>
<evidence type="ECO:0000256" key="4">
    <source>
        <dbReference type="ARBA" id="ARBA00023136"/>
    </source>
</evidence>
<evidence type="ECO:0000256" key="3">
    <source>
        <dbReference type="ARBA" id="ARBA00022989"/>
    </source>
</evidence>
<feature type="transmembrane region" description="Helical" evidence="5">
    <location>
        <begin position="335"/>
        <end position="353"/>
    </location>
</feature>
<dbReference type="InterPro" id="IPR013057">
    <property type="entry name" value="AA_transpt_TM"/>
</dbReference>
<dbReference type="Proteomes" id="UP001295423">
    <property type="component" value="Unassembled WGS sequence"/>
</dbReference>
<dbReference type="GO" id="GO:0015179">
    <property type="term" value="F:L-amino acid transmembrane transporter activity"/>
    <property type="evidence" value="ECO:0007669"/>
    <property type="project" value="TreeGrafter"/>
</dbReference>
<accession>A0AAD2PV23</accession>
<keyword evidence="8" id="KW-1185">Reference proteome</keyword>